<gene>
    <name evidence="2" type="ORF">AAQM_2002</name>
</gene>
<dbReference type="AlphaFoldDB" id="A0AAE7B352"/>
<evidence type="ECO:0000313" key="3">
    <source>
        <dbReference type="Proteomes" id="UP000502065"/>
    </source>
</evidence>
<dbReference type="KEGG" id="aaqi:AAQM_2002"/>
<keyword evidence="1" id="KW-0812">Transmembrane</keyword>
<feature type="transmembrane region" description="Helical" evidence="1">
    <location>
        <begin position="40"/>
        <end position="58"/>
    </location>
</feature>
<keyword evidence="1" id="KW-0472">Membrane</keyword>
<feature type="transmembrane region" description="Helical" evidence="1">
    <location>
        <begin position="12"/>
        <end position="33"/>
    </location>
</feature>
<organism evidence="2 3">
    <name type="scientific">Arcobacter aquimarinus</name>
    <dbReference type="NCBI Taxonomy" id="1315211"/>
    <lineage>
        <taxon>Bacteria</taxon>
        <taxon>Pseudomonadati</taxon>
        <taxon>Campylobacterota</taxon>
        <taxon>Epsilonproteobacteria</taxon>
        <taxon>Campylobacterales</taxon>
        <taxon>Arcobacteraceae</taxon>
        <taxon>Arcobacter</taxon>
    </lineage>
</organism>
<sequence>MPSFELVVPESFLFIPANLSFISFCFFISFLLSRILKSNIVFFVLLISLLSIAYYDIFVKYTIRNYYSFVKMDSQIYAKTPKNSEFKIDSLSMIGVYIHPLKYATNLTETEIEDIKELHEHYVEKFIDISTYSYKFNRYILNNERVYLNGNFPSPKEETARFEVTKKLVETFLPKIYGKYEYKFVDKQTNIVLATAFNIFFVTSNDKFRNRYLYWNPQKEEDFNLPAIQNFDFIYKKVLIDN</sequence>
<name>A0AAE7B352_9BACT</name>
<evidence type="ECO:0000313" key="2">
    <source>
        <dbReference type="EMBL" id="QKE26728.1"/>
    </source>
</evidence>
<dbReference type="RefSeq" id="WP_129095149.1">
    <property type="nucleotide sequence ID" value="NZ_CBCSAE010000014.1"/>
</dbReference>
<keyword evidence="3" id="KW-1185">Reference proteome</keyword>
<evidence type="ECO:0000256" key="1">
    <source>
        <dbReference type="SAM" id="Phobius"/>
    </source>
</evidence>
<reference evidence="2 3" key="1">
    <citation type="submission" date="2018-07" db="EMBL/GenBank/DDBJ databases">
        <title>Identification of phenol metabolism pathways in Arcobacter.</title>
        <authorList>
            <person name="Miller W.G."/>
            <person name="Yee E."/>
            <person name="Bono J.L."/>
        </authorList>
    </citation>
    <scope>NUCLEOTIDE SEQUENCE [LARGE SCALE GENOMIC DNA]</scope>
    <source>
        <strain evidence="2 3">W63</strain>
    </source>
</reference>
<accession>A0AAE7B352</accession>
<dbReference type="Proteomes" id="UP000502065">
    <property type="component" value="Chromosome"/>
</dbReference>
<protein>
    <submittedName>
        <fullName evidence="2">Membrane protein</fullName>
    </submittedName>
</protein>
<keyword evidence="1" id="KW-1133">Transmembrane helix</keyword>
<proteinExistence type="predicted"/>
<dbReference type="EMBL" id="CP030944">
    <property type="protein sequence ID" value="QKE26728.1"/>
    <property type="molecule type" value="Genomic_DNA"/>
</dbReference>